<dbReference type="GO" id="GO:0004602">
    <property type="term" value="F:glutathione peroxidase activity"/>
    <property type="evidence" value="ECO:0007669"/>
    <property type="project" value="TreeGrafter"/>
</dbReference>
<evidence type="ECO:0000256" key="5">
    <source>
        <dbReference type="SAM" id="Phobius"/>
    </source>
</evidence>
<evidence type="ECO:0000256" key="1">
    <source>
        <dbReference type="ARBA" id="ARBA00004141"/>
    </source>
</evidence>
<evidence type="ECO:0000256" key="4">
    <source>
        <dbReference type="ARBA" id="ARBA00023136"/>
    </source>
</evidence>
<organism evidence="6 7">
    <name type="scientific">Glonium stellatum</name>
    <dbReference type="NCBI Taxonomy" id="574774"/>
    <lineage>
        <taxon>Eukaryota</taxon>
        <taxon>Fungi</taxon>
        <taxon>Dikarya</taxon>
        <taxon>Ascomycota</taxon>
        <taxon>Pezizomycotina</taxon>
        <taxon>Dothideomycetes</taxon>
        <taxon>Pleosporomycetidae</taxon>
        <taxon>Gloniales</taxon>
        <taxon>Gloniaceae</taxon>
        <taxon>Glonium</taxon>
    </lineage>
</organism>
<dbReference type="GO" id="GO:0016020">
    <property type="term" value="C:membrane"/>
    <property type="evidence" value="ECO:0007669"/>
    <property type="project" value="UniProtKB-SubCell"/>
</dbReference>
<name>A0A8E2JQN5_9PEZI</name>
<keyword evidence="2 5" id="KW-0812">Transmembrane</keyword>
<evidence type="ECO:0000256" key="2">
    <source>
        <dbReference type="ARBA" id="ARBA00022692"/>
    </source>
</evidence>
<keyword evidence="3 5" id="KW-1133">Transmembrane helix</keyword>
<feature type="transmembrane region" description="Helical" evidence="5">
    <location>
        <begin position="12"/>
        <end position="29"/>
    </location>
</feature>
<dbReference type="InterPro" id="IPR023352">
    <property type="entry name" value="MAPEG-like_dom_sf"/>
</dbReference>
<comment type="subcellular location">
    <subcellularLocation>
        <location evidence="1">Membrane</location>
        <topology evidence="1">Multi-pass membrane protein</topology>
    </subcellularLocation>
</comment>
<evidence type="ECO:0000256" key="3">
    <source>
        <dbReference type="ARBA" id="ARBA00022989"/>
    </source>
</evidence>
<dbReference type="GO" id="GO:0005635">
    <property type="term" value="C:nuclear envelope"/>
    <property type="evidence" value="ECO:0007669"/>
    <property type="project" value="TreeGrafter"/>
</dbReference>
<dbReference type="InterPro" id="IPR001129">
    <property type="entry name" value="Membr-assoc_MAPEG"/>
</dbReference>
<feature type="transmembrane region" description="Helical" evidence="5">
    <location>
        <begin position="132"/>
        <end position="149"/>
    </location>
</feature>
<proteinExistence type="predicted"/>
<dbReference type="InterPro" id="IPR050997">
    <property type="entry name" value="MAPEG"/>
</dbReference>
<dbReference type="AlphaFoldDB" id="A0A8E2JQN5"/>
<reference evidence="6 7" key="1">
    <citation type="journal article" date="2016" name="Nat. Commun.">
        <title>Ectomycorrhizal ecology is imprinted in the genome of the dominant symbiotic fungus Cenococcum geophilum.</title>
        <authorList>
            <consortium name="DOE Joint Genome Institute"/>
            <person name="Peter M."/>
            <person name="Kohler A."/>
            <person name="Ohm R.A."/>
            <person name="Kuo A."/>
            <person name="Krutzmann J."/>
            <person name="Morin E."/>
            <person name="Arend M."/>
            <person name="Barry K.W."/>
            <person name="Binder M."/>
            <person name="Choi C."/>
            <person name="Clum A."/>
            <person name="Copeland A."/>
            <person name="Grisel N."/>
            <person name="Haridas S."/>
            <person name="Kipfer T."/>
            <person name="LaButti K."/>
            <person name="Lindquist E."/>
            <person name="Lipzen A."/>
            <person name="Maire R."/>
            <person name="Meier B."/>
            <person name="Mihaltcheva S."/>
            <person name="Molinier V."/>
            <person name="Murat C."/>
            <person name="Poggeler S."/>
            <person name="Quandt C.A."/>
            <person name="Sperisen C."/>
            <person name="Tritt A."/>
            <person name="Tisserant E."/>
            <person name="Crous P.W."/>
            <person name="Henrissat B."/>
            <person name="Nehls U."/>
            <person name="Egli S."/>
            <person name="Spatafora J.W."/>
            <person name="Grigoriev I.V."/>
            <person name="Martin F.M."/>
        </authorList>
    </citation>
    <scope>NUCLEOTIDE SEQUENCE [LARGE SCALE GENOMIC DNA]</scope>
    <source>
        <strain evidence="6 7">CBS 207.34</strain>
    </source>
</reference>
<sequence length="158" mass="17167">MVTIEVPSEYGYVVLTAVSTFVLASWHGIRVGGYRKAAKVPYPYEYASYEQIQTASPDKQKAMYLFNCAQRAHQNYNENLTSALGALLIAGLGYPRAAAITGAVWAVNRVVYAIGYTKAEEKGAQSGGKGRYYGLLWNIAHVVLIGMAGKTGYDLVMA</sequence>
<dbReference type="PANTHER" id="PTHR10250">
    <property type="entry name" value="MICROSOMAL GLUTATHIONE S-TRANSFERASE"/>
    <property type="match status" value="1"/>
</dbReference>
<dbReference type="OrthoDB" id="410651at2759"/>
<dbReference type="SUPFAM" id="SSF161084">
    <property type="entry name" value="MAPEG domain-like"/>
    <property type="match status" value="1"/>
</dbReference>
<evidence type="ECO:0000313" key="7">
    <source>
        <dbReference type="Proteomes" id="UP000250140"/>
    </source>
</evidence>
<dbReference type="Gene3D" id="1.20.120.550">
    <property type="entry name" value="Membrane associated eicosanoid/glutathione metabolism-like domain"/>
    <property type="match status" value="1"/>
</dbReference>
<protein>
    <submittedName>
        <fullName evidence="6">Membrane-associated proteins in eicosanoid and glutathione metabolism</fullName>
    </submittedName>
</protein>
<dbReference type="PANTHER" id="PTHR10250:SF26">
    <property type="entry name" value="GLUTATHIONE S-TRANSFERASE 3, MITOCHONDRIAL"/>
    <property type="match status" value="1"/>
</dbReference>
<dbReference type="Pfam" id="PF01124">
    <property type="entry name" value="MAPEG"/>
    <property type="match status" value="1"/>
</dbReference>
<gene>
    <name evidence="6" type="ORF">AOQ84DRAFT_87493</name>
</gene>
<evidence type="ECO:0000313" key="6">
    <source>
        <dbReference type="EMBL" id="OCL05958.1"/>
    </source>
</evidence>
<keyword evidence="4 5" id="KW-0472">Membrane</keyword>
<keyword evidence="7" id="KW-1185">Reference proteome</keyword>
<dbReference type="GO" id="GO:0004364">
    <property type="term" value="F:glutathione transferase activity"/>
    <property type="evidence" value="ECO:0007669"/>
    <property type="project" value="TreeGrafter"/>
</dbReference>
<accession>A0A8E2JQN5</accession>
<dbReference type="Proteomes" id="UP000250140">
    <property type="component" value="Unassembled WGS sequence"/>
</dbReference>
<dbReference type="EMBL" id="KV750163">
    <property type="protein sequence ID" value="OCL05958.1"/>
    <property type="molecule type" value="Genomic_DNA"/>
</dbReference>
<dbReference type="GO" id="GO:0005783">
    <property type="term" value="C:endoplasmic reticulum"/>
    <property type="evidence" value="ECO:0007669"/>
    <property type="project" value="TreeGrafter"/>
</dbReference>